<dbReference type="InterPro" id="IPR011990">
    <property type="entry name" value="TPR-like_helical_dom_sf"/>
</dbReference>
<dbReference type="Pfam" id="PF03704">
    <property type="entry name" value="BTAD"/>
    <property type="match status" value="1"/>
</dbReference>
<keyword evidence="2" id="KW-0805">Transcription regulation</keyword>
<dbReference type="CDD" id="cd15831">
    <property type="entry name" value="BTAD"/>
    <property type="match status" value="1"/>
</dbReference>
<dbReference type="InterPro" id="IPR005158">
    <property type="entry name" value="BTAD"/>
</dbReference>
<comment type="caution">
    <text evidence="7">The sequence shown here is derived from an EMBL/GenBank/DDBJ whole genome shotgun (WGS) entry which is preliminary data.</text>
</comment>
<dbReference type="InterPro" id="IPR036388">
    <property type="entry name" value="WH-like_DNA-bd_sf"/>
</dbReference>
<comment type="similarity">
    <text evidence="1">Belongs to the AfsR/DnrI/RedD regulatory family.</text>
</comment>
<evidence type="ECO:0000256" key="4">
    <source>
        <dbReference type="ARBA" id="ARBA00023163"/>
    </source>
</evidence>
<feature type="region of interest" description="Disordered" evidence="5">
    <location>
        <begin position="251"/>
        <end position="302"/>
    </location>
</feature>
<dbReference type="Pfam" id="PF00486">
    <property type="entry name" value="Trans_reg_C"/>
    <property type="match status" value="1"/>
</dbReference>
<feature type="compositionally biased region" description="Basic and acidic residues" evidence="5">
    <location>
        <begin position="256"/>
        <end position="268"/>
    </location>
</feature>
<dbReference type="Proteomes" id="UP000653231">
    <property type="component" value="Unassembled WGS sequence"/>
</dbReference>
<evidence type="ECO:0000256" key="1">
    <source>
        <dbReference type="ARBA" id="ARBA00005820"/>
    </source>
</evidence>
<evidence type="ECO:0000313" key="8">
    <source>
        <dbReference type="Proteomes" id="UP000653231"/>
    </source>
</evidence>
<feature type="domain" description="Bacterial transcriptional activator" evidence="6">
    <location>
        <begin position="102"/>
        <end position="246"/>
    </location>
</feature>
<accession>A0ABR8L901</accession>
<evidence type="ECO:0000256" key="2">
    <source>
        <dbReference type="ARBA" id="ARBA00023015"/>
    </source>
</evidence>
<keyword evidence="8" id="KW-1185">Reference proteome</keyword>
<protein>
    <submittedName>
        <fullName evidence="7">AfsR/SARP family transcriptional regulator</fullName>
    </submittedName>
</protein>
<keyword evidence="3" id="KW-0238">DNA-binding</keyword>
<reference evidence="7 8" key="1">
    <citation type="submission" date="2020-09" db="EMBL/GenBank/DDBJ databases">
        <title>Actinomycete isolated from the Camponotus japonicus Mayr.</title>
        <authorList>
            <person name="Gong X."/>
        </authorList>
    </citation>
    <scope>NUCLEOTIDE SEQUENCE [LARGE SCALE GENOMIC DNA]</scope>
    <source>
        <strain evidence="7 8">2C-HV3</strain>
    </source>
</reference>
<dbReference type="InterPro" id="IPR051677">
    <property type="entry name" value="AfsR-DnrI-RedD_regulator"/>
</dbReference>
<evidence type="ECO:0000313" key="7">
    <source>
        <dbReference type="EMBL" id="MBD3147397.1"/>
    </source>
</evidence>
<evidence type="ECO:0000256" key="5">
    <source>
        <dbReference type="SAM" id="MobiDB-lite"/>
    </source>
</evidence>
<dbReference type="SUPFAM" id="SSF46894">
    <property type="entry name" value="C-terminal effector domain of the bipartite response regulators"/>
    <property type="match status" value="1"/>
</dbReference>
<dbReference type="PANTHER" id="PTHR35807:SF1">
    <property type="entry name" value="TRANSCRIPTIONAL REGULATOR REDD"/>
    <property type="match status" value="1"/>
</dbReference>
<dbReference type="Gene3D" id="1.25.40.10">
    <property type="entry name" value="Tetratricopeptide repeat domain"/>
    <property type="match status" value="1"/>
</dbReference>
<dbReference type="InterPro" id="IPR001867">
    <property type="entry name" value="OmpR/PhoB-type_DNA-bd"/>
</dbReference>
<dbReference type="RefSeq" id="WP_191054594.1">
    <property type="nucleotide sequence ID" value="NZ_JACXRZ010000030.1"/>
</dbReference>
<dbReference type="SMART" id="SM01043">
    <property type="entry name" value="BTAD"/>
    <property type="match status" value="1"/>
</dbReference>
<dbReference type="PANTHER" id="PTHR35807">
    <property type="entry name" value="TRANSCRIPTIONAL REGULATOR REDD-RELATED"/>
    <property type="match status" value="1"/>
</dbReference>
<dbReference type="SUPFAM" id="SSF48452">
    <property type="entry name" value="TPR-like"/>
    <property type="match status" value="1"/>
</dbReference>
<organism evidence="7 8">
    <name type="scientific">Microbispora bryophytorum subsp. camponoti</name>
    <dbReference type="NCBI Taxonomy" id="1677852"/>
    <lineage>
        <taxon>Bacteria</taxon>
        <taxon>Bacillati</taxon>
        <taxon>Actinomycetota</taxon>
        <taxon>Actinomycetes</taxon>
        <taxon>Streptosporangiales</taxon>
        <taxon>Streptosporangiaceae</taxon>
        <taxon>Microbispora</taxon>
    </lineage>
</organism>
<proteinExistence type="inferred from homology"/>
<evidence type="ECO:0000259" key="6">
    <source>
        <dbReference type="SMART" id="SM01043"/>
    </source>
</evidence>
<name>A0ABR8L901_9ACTN</name>
<sequence>MAIVGIDVLGPLRVRFSNCEAAPTGAKLRSLFAILAFRAGHTVMRDELIDELDLMTTTDDAVNALHAHLARLRRWLRSYGRESDLIETVGSDYRLNLDRGKVDAHRFVNLTERALDLAPGTPSVVASILKDALCLWRGDAMLDALDGRLGAAAANELDNWRAVARETLIDAWLSLGSNQQVVLNARKFIAENPLNEMMHARHIRALCRMGRYAEAIEAYKNAEKVLSDELGVGPGSELCLATEDLVSLGPGLALPRESRRGAADRGEPASHAGRAARKAPRPTGPARPDRPADRWAALGAGR</sequence>
<gene>
    <name evidence="7" type="ORF">IEQ31_30085</name>
</gene>
<dbReference type="Gene3D" id="1.10.10.10">
    <property type="entry name" value="Winged helix-like DNA-binding domain superfamily/Winged helix DNA-binding domain"/>
    <property type="match status" value="1"/>
</dbReference>
<keyword evidence="4" id="KW-0804">Transcription</keyword>
<evidence type="ECO:0000256" key="3">
    <source>
        <dbReference type="ARBA" id="ARBA00023125"/>
    </source>
</evidence>
<dbReference type="InterPro" id="IPR016032">
    <property type="entry name" value="Sig_transdc_resp-reg_C-effctor"/>
</dbReference>
<dbReference type="EMBL" id="JACXRZ010000030">
    <property type="protein sequence ID" value="MBD3147397.1"/>
    <property type="molecule type" value="Genomic_DNA"/>
</dbReference>